<evidence type="ECO:0008006" key="3">
    <source>
        <dbReference type="Google" id="ProtNLM"/>
    </source>
</evidence>
<reference evidence="2" key="1">
    <citation type="journal article" date="2019" name="Int. J. Syst. Evol. Microbiol.">
        <title>The Global Catalogue of Microorganisms (GCM) 10K type strain sequencing project: providing services to taxonomists for standard genome sequencing and annotation.</title>
        <authorList>
            <consortium name="The Broad Institute Genomics Platform"/>
            <consortium name="The Broad Institute Genome Sequencing Center for Infectious Disease"/>
            <person name="Wu L."/>
            <person name="Ma J."/>
        </authorList>
    </citation>
    <scope>NUCLEOTIDE SEQUENCE [LARGE SCALE GENOMIC DNA]</scope>
    <source>
        <strain evidence="2">JCM 17551</strain>
    </source>
</reference>
<accession>A0ABP7N4I6</accession>
<gene>
    <name evidence="1" type="ORF">GCM10022277_36540</name>
</gene>
<name>A0ABP7N4I6_9GAMM</name>
<dbReference type="RefSeq" id="WP_344800059.1">
    <property type="nucleotide sequence ID" value="NZ_BAABBN010000012.1"/>
</dbReference>
<proteinExistence type="predicted"/>
<evidence type="ECO:0000313" key="1">
    <source>
        <dbReference type="EMBL" id="GAA3936853.1"/>
    </source>
</evidence>
<keyword evidence="2" id="KW-1185">Reference proteome</keyword>
<dbReference type="PROSITE" id="PS51257">
    <property type="entry name" value="PROKAR_LIPOPROTEIN"/>
    <property type="match status" value="1"/>
</dbReference>
<protein>
    <recommendedName>
        <fullName evidence="3">Lipoprotein</fullName>
    </recommendedName>
</protein>
<sequence>MKKKPLICFITLAVLLILQGCFGETKLESLQKDATAFCEVHNLNSWQEFFSQQPAGINEVDSGLYDELDSRIEKVIKTSEFSEVITELNQVQWRKQLYPTVAEKISKLIKEDWECSHYEEFYSIKAEKVSNFKQAETLSIEISGEGLISISLATPQQVEMTELYDSLKQVLREQVISSVNINPHKTISAKTIAELMKTVGKLGINNVNLKAEDEQLAELQNLLSQE</sequence>
<organism evidence="1 2">
    <name type="scientific">Litoribacillus peritrichatus</name>
    <dbReference type="NCBI Taxonomy" id="718191"/>
    <lineage>
        <taxon>Bacteria</taxon>
        <taxon>Pseudomonadati</taxon>
        <taxon>Pseudomonadota</taxon>
        <taxon>Gammaproteobacteria</taxon>
        <taxon>Oceanospirillales</taxon>
        <taxon>Oceanospirillaceae</taxon>
        <taxon>Litoribacillus</taxon>
    </lineage>
</organism>
<comment type="caution">
    <text evidence="1">The sequence shown here is derived from an EMBL/GenBank/DDBJ whole genome shotgun (WGS) entry which is preliminary data.</text>
</comment>
<dbReference type="EMBL" id="BAABBN010000012">
    <property type="protein sequence ID" value="GAA3936853.1"/>
    <property type="molecule type" value="Genomic_DNA"/>
</dbReference>
<evidence type="ECO:0000313" key="2">
    <source>
        <dbReference type="Proteomes" id="UP001501565"/>
    </source>
</evidence>
<dbReference type="Proteomes" id="UP001501565">
    <property type="component" value="Unassembled WGS sequence"/>
</dbReference>